<evidence type="ECO:0000313" key="1">
    <source>
        <dbReference type="EMBL" id="RKT72302.1"/>
    </source>
</evidence>
<dbReference type="InterPro" id="IPR036894">
    <property type="entry name" value="YbaB-like_sf"/>
</dbReference>
<accession>A0A495XE55</accession>
<dbReference type="RefSeq" id="WP_246029927.1">
    <property type="nucleotide sequence ID" value="NZ_JBIUBA010000037.1"/>
</dbReference>
<comment type="caution">
    <text evidence="1">The sequence shown here is derived from an EMBL/GenBank/DDBJ whole genome shotgun (WGS) entry which is preliminary data.</text>
</comment>
<dbReference type="AlphaFoldDB" id="A0A495XE55"/>
<protein>
    <recommendedName>
        <fullName evidence="3">YbaB/EbfC DNA-binding family protein</fullName>
    </recommendedName>
</protein>
<dbReference type="Proteomes" id="UP000272729">
    <property type="component" value="Unassembled WGS sequence"/>
</dbReference>
<dbReference type="Gene3D" id="3.30.1310.10">
    <property type="entry name" value="Nucleoid-associated protein YbaB-like domain"/>
    <property type="match status" value="1"/>
</dbReference>
<organism evidence="1 2">
    <name type="scientific">Saccharothrix variisporea</name>
    <dbReference type="NCBI Taxonomy" id="543527"/>
    <lineage>
        <taxon>Bacteria</taxon>
        <taxon>Bacillati</taxon>
        <taxon>Actinomycetota</taxon>
        <taxon>Actinomycetes</taxon>
        <taxon>Pseudonocardiales</taxon>
        <taxon>Pseudonocardiaceae</taxon>
        <taxon>Saccharothrix</taxon>
    </lineage>
</organism>
<evidence type="ECO:0008006" key="3">
    <source>
        <dbReference type="Google" id="ProtNLM"/>
    </source>
</evidence>
<reference evidence="1 2" key="1">
    <citation type="submission" date="2018-10" db="EMBL/GenBank/DDBJ databases">
        <title>Sequencing the genomes of 1000 actinobacteria strains.</title>
        <authorList>
            <person name="Klenk H.-P."/>
        </authorList>
    </citation>
    <scope>NUCLEOTIDE SEQUENCE [LARGE SCALE GENOMIC DNA]</scope>
    <source>
        <strain evidence="1 2">DSM 43911</strain>
    </source>
</reference>
<keyword evidence="2" id="KW-1185">Reference proteome</keyword>
<name>A0A495XE55_9PSEU</name>
<sequence>MDDETQRAARRVADVEAQVSQHIARTGPVLGRASSSDGAVTVVTAPGAPPQQIRIAPGALTMGADALGAEIVRVAERAAADAAARMHQSLARLVDPATAKALTDIGFPAGDVEDDFGDSFLRRPR</sequence>
<proteinExistence type="predicted"/>
<gene>
    <name evidence="1" type="ORF">DFJ66_5612</name>
</gene>
<dbReference type="EMBL" id="RBXR01000001">
    <property type="protein sequence ID" value="RKT72302.1"/>
    <property type="molecule type" value="Genomic_DNA"/>
</dbReference>
<evidence type="ECO:0000313" key="2">
    <source>
        <dbReference type="Proteomes" id="UP000272729"/>
    </source>
</evidence>